<evidence type="ECO:0000313" key="3">
    <source>
        <dbReference type="Proteomes" id="UP000381093"/>
    </source>
</evidence>
<accession>A0A5E7DAB0</accession>
<organism evidence="2 3">
    <name type="scientific">Pseudomonas fluorescens</name>
    <dbReference type="NCBI Taxonomy" id="294"/>
    <lineage>
        <taxon>Bacteria</taxon>
        <taxon>Pseudomonadati</taxon>
        <taxon>Pseudomonadota</taxon>
        <taxon>Gammaproteobacteria</taxon>
        <taxon>Pseudomonadales</taxon>
        <taxon>Pseudomonadaceae</taxon>
        <taxon>Pseudomonas</taxon>
    </lineage>
</organism>
<dbReference type="CDD" id="cd14744">
    <property type="entry name" value="PAAR_CT_2"/>
    <property type="match status" value="1"/>
</dbReference>
<reference evidence="2 3" key="1">
    <citation type="submission" date="2019-09" db="EMBL/GenBank/DDBJ databases">
        <authorList>
            <person name="Chandra G."/>
            <person name="Truman W A."/>
        </authorList>
    </citation>
    <scope>NUCLEOTIDE SEQUENCE [LARGE SCALE GENOMIC DNA]</scope>
    <source>
        <strain evidence="2">PS710</strain>
    </source>
</reference>
<gene>
    <name evidence="2" type="ORF">PS710_03270</name>
</gene>
<evidence type="ECO:0008006" key="4">
    <source>
        <dbReference type="Google" id="ProtNLM"/>
    </source>
</evidence>
<protein>
    <recommendedName>
        <fullName evidence="4">PAAR domain-containing protein</fullName>
    </recommendedName>
</protein>
<name>A0A5E7DAB0_PSEFL</name>
<dbReference type="AlphaFoldDB" id="A0A5E7DAB0"/>
<evidence type="ECO:0000256" key="1">
    <source>
        <dbReference type="SAM" id="MobiDB-lite"/>
    </source>
</evidence>
<evidence type="ECO:0000313" key="2">
    <source>
        <dbReference type="EMBL" id="VVO08735.1"/>
    </source>
</evidence>
<sequence length="199" mass="20846">MGRGSVNGIGQGLHDDLTTTGAVCISSLHNAAQGGRGVLRLGDTTTPCKKCGKAGVIIDSLPAMKWHGVPTVLDGAEVRCGCPPGSNRLIAPIEKRKSRGSSSSRSTGVDNTPAPITPPTPFRLEKTFAQAFAITDSESGLPLANRKFVAVVDGRETIGVTDVDGLVHIRAPSEDSIISLHVLFKSPVRTLTELSEKPQ</sequence>
<feature type="region of interest" description="Disordered" evidence="1">
    <location>
        <begin position="89"/>
        <end position="120"/>
    </location>
</feature>
<dbReference type="EMBL" id="CABVHW010000010">
    <property type="protein sequence ID" value="VVO08735.1"/>
    <property type="molecule type" value="Genomic_DNA"/>
</dbReference>
<proteinExistence type="predicted"/>
<dbReference type="Proteomes" id="UP000381093">
    <property type="component" value="Unassembled WGS sequence"/>
</dbReference>